<dbReference type="EMBL" id="NBXE01000017">
    <property type="protein sequence ID" value="RFA28194.1"/>
    <property type="molecule type" value="Genomic_DNA"/>
</dbReference>
<dbReference type="AlphaFoldDB" id="A0A3E0WFE8"/>
<gene>
    <name evidence="4" type="ORF">B7R25_05190</name>
</gene>
<dbReference type="NCBIfam" id="NF004513">
    <property type="entry name" value="PRK05854.1"/>
    <property type="match status" value="1"/>
</dbReference>
<comment type="caution">
    <text evidence="4">The sequence shown here is derived from an EMBL/GenBank/DDBJ whole genome shotgun (WGS) entry which is preliminary data.</text>
</comment>
<evidence type="ECO:0000313" key="4">
    <source>
        <dbReference type="EMBL" id="RFA28194.1"/>
    </source>
</evidence>
<dbReference type="PRINTS" id="PR00081">
    <property type="entry name" value="GDHRDH"/>
</dbReference>
<dbReference type="SUPFAM" id="SSF51735">
    <property type="entry name" value="NAD(P)-binding Rossmann-fold domains"/>
    <property type="match status" value="1"/>
</dbReference>
<dbReference type="OrthoDB" id="4577644at2"/>
<reference evidence="4 5" key="1">
    <citation type="submission" date="2017-04" db="EMBL/GenBank/DDBJ databases">
        <title>Comparative genome analysis of Subtercola boreus.</title>
        <authorList>
            <person name="Cho Y.-J."/>
            <person name="Cho A."/>
            <person name="Kim O.-S."/>
            <person name="Lee J.-I."/>
        </authorList>
    </citation>
    <scope>NUCLEOTIDE SEQUENCE [LARGE SCALE GENOMIC DNA]</scope>
    <source>
        <strain evidence="4 5">P28004</strain>
    </source>
</reference>
<feature type="region of interest" description="Disordered" evidence="3">
    <location>
        <begin position="209"/>
        <end position="236"/>
    </location>
</feature>
<evidence type="ECO:0000256" key="2">
    <source>
        <dbReference type="ARBA" id="ARBA00023002"/>
    </source>
</evidence>
<dbReference type="Pfam" id="PF00106">
    <property type="entry name" value="adh_short"/>
    <property type="match status" value="1"/>
</dbReference>
<sequence length="310" mass="32746">MELPDLGGLRALVTGGNSGLGFETAARLSAAGADVVITARSAEKGAAALARLRAIRGDRGIRSGAVSLEALDLADLSSVERLAGKVCADGLPLDLLFNNAGVMAVPRRTLTDNGFELQFGTNHLGHFALTGRLMSALLRADAPRVITMSSIMHWMGRLNLDDLQSEKHYNAWTAYGQSKLANLMFAKELGRRSAALGWQITSVAAHPGFSRTNLQSSGPNLGRKKPHTAASRLSSLPGMSQSAAEGALPELFAATNADALNGDYYGPSGFLELTGTPGFAHFAKRAENESAARRLWSASERLTGVTFPLD</sequence>
<dbReference type="InterPro" id="IPR002347">
    <property type="entry name" value="SDR_fam"/>
</dbReference>
<dbReference type="Proteomes" id="UP000257080">
    <property type="component" value="Unassembled WGS sequence"/>
</dbReference>
<dbReference type="InterPro" id="IPR036291">
    <property type="entry name" value="NAD(P)-bd_dom_sf"/>
</dbReference>
<organism evidence="4 5">
    <name type="scientific">Subtercola boreus</name>
    <dbReference type="NCBI Taxonomy" id="120213"/>
    <lineage>
        <taxon>Bacteria</taxon>
        <taxon>Bacillati</taxon>
        <taxon>Actinomycetota</taxon>
        <taxon>Actinomycetes</taxon>
        <taxon>Micrococcales</taxon>
        <taxon>Microbacteriaceae</taxon>
        <taxon>Subtercola</taxon>
    </lineage>
</organism>
<dbReference type="PANTHER" id="PTHR24320">
    <property type="entry name" value="RETINOL DEHYDROGENASE"/>
    <property type="match status" value="1"/>
</dbReference>
<feature type="compositionally biased region" description="Polar residues" evidence="3">
    <location>
        <begin position="210"/>
        <end position="219"/>
    </location>
</feature>
<proteinExistence type="inferred from homology"/>
<keyword evidence="2" id="KW-0560">Oxidoreductase</keyword>
<dbReference type="PANTHER" id="PTHR24320:SF148">
    <property type="entry name" value="NAD(P)-BINDING ROSSMANN-FOLD SUPERFAMILY PROTEIN"/>
    <property type="match status" value="1"/>
</dbReference>
<dbReference type="Gene3D" id="3.40.50.720">
    <property type="entry name" value="NAD(P)-binding Rossmann-like Domain"/>
    <property type="match status" value="1"/>
</dbReference>
<evidence type="ECO:0008006" key="6">
    <source>
        <dbReference type="Google" id="ProtNLM"/>
    </source>
</evidence>
<evidence type="ECO:0000313" key="5">
    <source>
        <dbReference type="Proteomes" id="UP000257080"/>
    </source>
</evidence>
<protein>
    <recommendedName>
        <fullName evidence="6">Short chain dehydrogenase</fullName>
    </recommendedName>
</protein>
<dbReference type="NCBIfam" id="NF004846">
    <property type="entry name" value="PRK06197.1"/>
    <property type="match status" value="1"/>
</dbReference>
<name>A0A3E0WFE8_9MICO</name>
<dbReference type="GO" id="GO:0016491">
    <property type="term" value="F:oxidoreductase activity"/>
    <property type="evidence" value="ECO:0007669"/>
    <property type="project" value="UniProtKB-KW"/>
</dbReference>
<comment type="similarity">
    <text evidence="1">Belongs to the short-chain dehydrogenases/reductases (SDR) family.</text>
</comment>
<accession>A0A3E0WFE8</accession>
<evidence type="ECO:0000256" key="1">
    <source>
        <dbReference type="ARBA" id="ARBA00006484"/>
    </source>
</evidence>
<evidence type="ECO:0000256" key="3">
    <source>
        <dbReference type="SAM" id="MobiDB-lite"/>
    </source>
</evidence>